<name>A0A4Z0NQW6_9HYPH</name>
<protein>
    <submittedName>
        <fullName evidence="1">Uncharacterized protein</fullName>
    </submittedName>
</protein>
<organism evidence="1 2">
    <name type="scientific">Methylobacterium nonmethylotrophicum</name>
    <dbReference type="NCBI Taxonomy" id="1141884"/>
    <lineage>
        <taxon>Bacteria</taxon>
        <taxon>Pseudomonadati</taxon>
        <taxon>Pseudomonadota</taxon>
        <taxon>Alphaproteobacteria</taxon>
        <taxon>Hyphomicrobiales</taxon>
        <taxon>Methylobacteriaceae</taxon>
        <taxon>Methylobacterium</taxon>
    </lineage>
</organism>
<comment type="caution">
    <text evidence="1">The sequence shown here is derived from an EMBL/GenBank/DDBJ whole genome shotgun (WGS) entry which is preliminary data.</text>
</comment>
<dbReference type="RefSeq" id="WP_135415546.1">
    <property type="nucleotide sequence ID" value="NZ_SRLB01000010.1"/>
</dbReference>
<accession>A0A4Z0NQW6</accession>
<dbReference type="OrthoDB" id="8477990at2"/>
<dbReference type="Proteomes" id="UP000297535">
    <property type="component" value="Unassembled WGS sequence"/>
</dbReference>
<proteinExistence type="predicted"/>
<reference evidence="1 2" key="1">
    <citation type="submission" date="2019-04" db="EMBL/GenBank/DDBJ databases">
        <authorList>
            <person name="Feng G."/>
            <person name="Zhu H."/>
        </authorList>
    </citation>
    <scope>NUCLEOTIDE SEQUENCE [LARGE SCALE GENOMIC DNA]</scope>
    <source>
        <strain evidence="1 2">6HR-1</strain>
    </source>
</reference>
<gene>
    <name evidence="1" type="ORF">EU555_15445</name>
</gene>
<dbReference type="AlphaFoldDB" id="A0A4Z0NQW6"/>
<keyword evidence="2" id="KW-1185">Reference proteome</keyword>
<dbReference type="EMBL" id="SRLB01000010">
    <property type="protein sequence ID" value="TGD98725.1"/>
    <property type="molecule type" value="Genomic_DNA"/>
</dbReference>
<evidence type="ECO:0000313" key="1">
    <source>
        <dbReference type="EMBL" id="TGD98725.1"/>
    </source>
</evidence>
<sequence>MSLLSPRTITLATPRPTCVVDVSVALSPWGLWAVRRLARAACVWLARAQIALLQERVEEILKDDAFVARVLAGFGGTATAAERLEAATCLWNAARPILAFSPDEEVWWPCDRAEDSVMPRGTDPSIVARLDALAQGLELRRPRARYGLDLLSDCARDTLALAAALGPGHVFVLTAIPTGREAPDLAGFLASAAIPCRHVAEAGQRRLLRETLLPLFVQAGLTDLLATGSIRLACLHLIVPRAPLALPGPLSDDDYAYDAVCDDAEGPGDPTLWDDAISAWWEVS</sequence>
<evidence type="ECO:0000313" key="2">
    <source>
        <dbReference type="Proteomes" id="UP000297535"/>
    </source>
</evidence>